<protein>
    <submittedName>
        <fullName evidence="1">Uncharacterized protein</fullName>
    </submittedName>
</protein>
<proteinExistence type="predicted"/>
<evidence type="ECO:0000313" key="1">
    <source>
        <dbReference type="EMBL" id="VEL43731.1"/>
    </source>
</evidence>
<organism evidence="1 2">
    <name type="scientific">Protopolystoma xenopodis</name>
    <dbReference type="NCBI Taxonomy" id="117903"/>
    <lineage>
        <taxon>Eukaryota</taxon>
        <taxon>Metazoa</taxon>
        <taxon>Spiralia</taxon>
        <taxon>Lophotrochozoa</taxon>
        <taxon>Platyhelminthes</taxon>
        <taxon>Monogenea</taxon>
        <taxon>Polyopisthocotylea</taxon>
        <taxon>Polystomatidea</taxon>
        <taxon>Polystomatidae</taxon>
        <taxon>Protopolystoma</taxon>
    </lineage>
</organism>
<name>A0A3S5CVS1_9PLAT</name>
<dbReference type="Proteomes" id="UP000784294">
    <property type="component" value="Unassembled WGS sequence"/>
</dbReference>
<evidence type="ECO:0000313" key="2">
    <source>
        <dbReference type="Proteomes" id="UP000784294"/>
    </source>
</evidence>
<sequence>MYTALPGLSPAVAADEISSNEVETAVSFGLDTNPL</sequence>
<reference evidence="1" key="1">
    <citation type="submission" date="2018-11" db="EMBL/GenBank/DDBJ databases">
        <authorList>
            <consortium name="Pathogen Informatics"/>
        </authorList>
    </citation>
    <scope>NUCLEOTIDE SEQUENCE</scope>
</reference>
<accession>A0A3S5CVS1</accession>
<keyword evidence="2" id="KW-1185">Reference proteome</keyword>
<dbReference type="EMBL" id="CAAALY010284512">
    <property type="protein sequence ID" value="VEL43731.1"/>
    <property type="molecule type" value="Genomic_DNA"/>
</dbReference>
<dbReference type="AlphaFoldDB" id="A0A3S5CVS1"/>
<gene>
    <name evidence="1" type="ORF">PXEA_LOCUS37171</name>
</gene>
<comment type="caution">
    <text evidence="1">The sequence shown here is derived from an EMBL/GenBank/DDBJ whole genome shotgun (WGS) entry which is preliminary data.</text>
</comment>